<protein>
    <submittedName>
        <fullName evidence="2">Uncharacterized protein</fullName>
    </submittedName>
</protein>
<comment type="caution">
    <text evidence="2">The sequence shown here is derived from an EMBL/GenBank/DDBJ whole genome shotgun (WGS) entry which is preliminary data.</text>
</comment>
<feature type="signal peptide" evidence="1">
    <location>
        <begin position="1"/>
        <end position="19"/>
    </location>
</feature>
<sequence>MKFARFSIFFLLACASVLALASENTTQISLLQSLFTPKKLGIFVGSQLRPSSLVKWSDLFSPDDIPWIDFTFVDFRQLLTQIMKVPSDLPIPEIDYSFPVYINESGYAFNGTMSMTSGETQIFGQQNITSVNEVTPTFFKNTFRVPSFVWRSPKAGIQLYDNTYDEYYRAQNFTYEIQQLTLNTSANYEFVPDIGIQISNFSIEYELGYLGYSVGDFIFGYLNGTTTYPGLEEDVTEAIFYAWQYNQADYIAALQFRINCVLSGSRNNPDRCELNDEEMYVNPRYYKMNVLQLFETIGLGSMNTS</sequence>
<keyword evidence="1" id="KW-0732">Signal</keyword>
<evidence type="ECO:0000313" key="2">
    <source>
        <dbReference type="EMBL" id="CAL8136514.1"/>
    </source>
</evidence>
<name>A0ABP1RUX9_9HEXA</name>
<accession>A0ABP1RUX9</accession>
<dbReference type="EMBL" id="CAXLJM020000111">
    <property type="protein sequence ID" value="CAL8136514.1"/>
    <property type="molecule type" value="Genomic_DNA"/>
</dbReference>
<organism evidence="2 3">
    <name type="scientific">Orchesella dallaii</name>
    <dbReference type="NCBI Taxonomy" id="48710"/>
    <lineage>
        <taxon>Eukaryota</taxon>
        <taxon>Metazoa</taxon>
        <taxon>Ecdysozoa</taxon>
        <taxon>Arthropoda</taxon>
        <taxon>Hexapoda</taxon>
        <taxon>Collembola</taxon>
        <taxon>Entomobryomorpha</taxon>
        <taxon>Entomobryoidea</taxon>
        <taxon>Orchesellidae</taxon>
        <taxon>Orchesellinae</taxon>
        <taxon>Orchesella</taxon>
    </lineage>
</organism>
<dbReference type="Proteomes" id="UP001642540">
    <property type="component" value="Unassembled WGS sequence"/>
</dbReference>
<reference evidence="2 3" key="1">
    <citation type="submission" date="2024-08" db="EMBL/GenBank/DDBJ databases">
        <authorList>
            <person name="Cucini C."/>
            <person name="Frati F."/>
        </authorList>
    </citation>
    <scope>NUCLEOTIDE SEQUENCE [LARGE SCALE GENOMIC DNA]</scope>
</reference>
<evidence type="ECO:0000256" key="1">
    <source>
        <dbReference type="SAM" id="SignalP"/>
    </source>
</evidence>
<gene>
    <name evidence="2" type="ORF">ODALV1_LOCUS26479</name>
</gene>
<proteinExistence type="predicted"/>
<feature type="chain" id="PRO_5045745243" evidence="1">
    <location>
        <begin position="20"/>
        <end position="305"/>
    </location>
</feature>
<evidence type="ECO:0000313" key="3">
    <source>
        <dbReference type="Proteomes" id="UP001642540"/>
    </source>
</evidence>
<keyword evidence="3" id="KW-1185">Reference proteome</keyword>